<dbReference type="GO" id="GO:0015074">
    <property type="term" value="P:DNA integration"/>
    <property type="evidence" value="ECO:0007669"/>
    <property type="project" value="InterPro"/>
</dbReference>
<dbReference type="InterPro" id="IPR012337">
    <property type="entry name" value="RNaseH-like_sf"/>
</dbReference>
<accession>K1TXL9</accession>
<sequence length="91" mass="11068">MDEFCINNNIYHHKIRPRTPRHNGKIERSHRNDNERFYSFLNFYSLEDLIKQGTQYLKRSNNIPMQVNTNRNETKITKQIKNNSILRPSYL</sequence>
<organism evidence="2">
    <name type="scientific">human gut metagenome</name>
    <dbReference type="NCBI Taxonomy" id="408170"/>
    <lineage>
        <taxon>unclassified sequences</taxon>
        <taxon>metagenomes</taxon>
        <taxon>organismal metagenomes</taxon>
    </lineage>
</organism>
<protein>
    <submittedName>
        <fullName evidence="2">Transposase</fullName>
    </submittedName>
</protein>
<evidence type="ECO:0000259" key="1">
    <source>
        <dbReference type="PROSITE" id="PS50994"/>
    </source>
</evidence>
<dbReference type="Gene3D" id="3.30.420.10">
    <property type="entry name" value="Ribonuclease H-like superfamily/Ribonuclease H"/>
    <property type="match status" value="1"/>
</dbReference>
<dbReference type="PROSITE" id="PS50994">
    <property type="entry name" value="INTEGRASE"/>
    <property type="match status" value="1"/>
</dbReference>
<reference evidence="2" key="1">
    <citation type="journal article" date="2013" name="Environ. Microbiol.">
        <title>Microbiota from the distal guts of lean and obese adolescents exhibit partial functional redundancy besides clear differences in community structure.</title>
        <authorList>
            <person name="Ferrer M."/>
            <person name="Ruiz A."/>
            <person name="Lanza F."/>
            <person name="Haange S.B."/>
            <person name="Oberbach A."/>
            <person name="Till H."/>
            <person name="Bargiela R."/>
            <person name="Campoy C."/>
            <person name="Segura M.T."/>
            <person name="Richter M."/>
            <person name="von Bergen M."/>
            <person name="Seifert J."/>
            <person name="Suarez A."/>
        </authorList>
    </citation>
    <scope>NUCLEOTIDE SEQUENCE</scope>
</reference>
<dbReference type="SUPFAM" id="SSF53098">
    <property type="entry name" value="Ribonuclease H-like"/>
    <property type="match status" value="1"/>
</dbReference>
<dbReference type="InterPro" id="IPR036397">
    <property type="entry name" value="RNaseH_sf"/>
</dbReference>
<proteinExistence type="predicted"/>
<name>K1TXL9_9ZZZZ</name>
<comment type="caution">
    <text evidence="2">The sequence shown here is derived from an EMBL/GenBank/DDBJ whole genome shotgun (WGS) entry which is preliminary data.</text>
</comment>
<dbReference type="GO" id="GO:0003676">
    <property type="term" value="F:nucleic acid binding"/>
    <property type="evidence" value="ECO:0007669"/>
    <property type="project" value="InterPro"/>
</dbReference>
<dbReference type="AlphaFoldDB" id="K1TXL9"/>
<feature type="domain" description="Integrase catalytic" evidence="1">
    <location>
        <begin position="1"/>
        <end position="81"/>
    </location>
</feature>
<gene>
    <name evidence="2" type="ORF">OBE_01768</name>
</gene>
<evidence type="ECO:0000313" key="2">
    <source>
        <dbReference type="EMBL" id="EKC74603.1"/>
    </source>
</evidence>
<dbReference type="EMBL" id="AJWZ01001172">
    <property type="protein sequence ID" value="EKC74603.1"/>
    <property type="molecule type" value="Genomic_DNA"/>
</dbReference>
<dbReference type="InterPro" id="IPR001584">
    <property type="entry name" value="Integrase_cat-core"/>
</dbReference>